<evidence type="ECO:0000313" key="3">
    <source>
        <dbReference type="EMBL" id="MPL68064.1"/>
    </source>
</evidence>
<name>A0A644TMF7_9ZZZZ</name>
<comment type="caution">
    <text evidence="3">The sequence shown here is derived from an EMBL/GenBank/DDBJ whole genome shotgun (WGS) entry which is preliminary data.</text>
</comment>
<accession>A0A644TMF7</accession>
<organism evidence="3">
    <name type="scientific">bioreactor metagenome</name>
    <dbReference type="NCBI Taxonomy" id="1076179"/>
    <lineage>
        <taxon>unclassified sequences</taxon>
        <taxon>metagenomes</taxon>
        <taxon>ecological metagenomes</taxon>
    </lineage>
</organism>
<reference evidence="3" key="1">
    <citation type="submission" date="2019-08" db="EMBL/GenBank/DDBJ databases">
        <authorList>
            <person name="Kucharzyk K."/>
            <person name="Murdoch R.W."/>
            <person name="Higgins S."/>
            <person name="Loffler F."/>
        </authorList>
    </citation>
    <scope>NUCLEOTIDE SEQUENCE</scope>
</reference>
<feature type="transmembrane region" description="Helical" evidence="2">
    <location>
        <begin position="20"/>
        <end position="42"/>
    </location>
</feature>
<keyword evidence="2" id="KW-0472">Membrane</keyword>
<evidence type="ECO:0000256" key="2">
    <source>
        <dbReference type="SAM" id="Phobius"/>
    </source>
</evidence>
<protein>
    <submittedName>
        <fullName evidence="3">Uncharacterized protein</fullName>
    </submittedName>
</protein>
<proteinExistence type="predicted"/>
<keyword evidence="2" id="KW-0812">Transmembrane</keyword>
<keyword evidence="2" id="KW-1133">Transmembrane helix</keyword>
<dbReference type="AlphaFoldDB" id="A0A644TMF7"/>
<feature type="region of interest" description="Disordered" evidence="1">
    <location>
        <begin position="77"/>
        <end position="98"/>
    </location>
</feature>
<gene>
    <name evidence="3" type="ORF">SDC9_13777</name>
</gene>
<sequence>MLRTCVNFFKCMLYENELPSLTRFLSMVAFIAFLLCSAYLMFKEQNWQHYDTFAYITGGGGTTAQLFNKFVNSKYNSNQGDPAKTGEVRPANTKVASR</sequence>
<evidence type="ECO:0000256" key="1">
    <source>
        <dbReference type="SAM" id="MobiDB-lite"/>
    </source>
</evidence>
<dbReference type="EMBL" id="VSSQ01000040">
    <property type="protein sequence ID" value="MPL68064.1"/>
    <property type="molecule type" value="Genomic_DNA"/>
</dbReference>